<dbReference type="EMBL" id="CAJOBJ010033871">
    <property type="protein sequence ID" value="CAF4288957.1"/>
    <property type="molecule type" value="Genomic_DNA"/>
</dbReference>
<evidence type="ECO:0000313" key="2">
    <source>
        <dbReference type="Proteomes" id="UP000681720"/>
    </source>
</evidence>
<comment type="caution">
    <text evidence="1">The sequence shown here is derived from an EMBL/GenBank/DDBJ whole genome shotgun (WGS) entry which is preliminary data.</text>
</comment>
<feature type="non-terminal residue" evidence="1">
    <location>
        <position position="1"/>
    </location>
</feature>
<accession>A0A8S2TM79</accession>
<dbReference type="AlphaFoldDB" id="A0A8S2TM79"/>
<evidence type="ECO:0000313" key="1">
    <source>
        <dbReference type="EMBL" id="CAF4288957.1"/>
    </source>
</evidence>
<proteinExistence type="predicted"/>
<reference evidence="1" key="1">
    <citation type="submission" date="2021-02" db="EMBL/GenBank/DDBJ databases">
        <authorList>
            <person name="Nowell W R."/>
        </authorList>
    </citation>
    <scope>NUCLEOTIDE SEQUENCE</scope>
</reference>
<gene>
    <name evidence="1" type="ORF">GIL414_LOCUS25318</name>
</gene>
<organism evidence="1 2">
    <name type="scientific">Rotaria magnacalcarata</name>
    <dbReference type="NCBI Taxonomy" id="392030"/>
    <lineage>
        <taxon>Eukaryota</taxon>
        <taxon>Metazoa</taxon>
        <taxon>Spiralia</taxon>
        <taxon>Gnathifera</taxon>
        <taxon>Rotifera</taxon>
        <taxon>Eurotatoria</taxon>
        <taxon>Bdelloidea</taxon>
        <taxon>Philodinida</taxon>
        <taxon>Philodinidae</taxon>
        <taxon>Rotaria</taxon>
    </lineage>
</organism>
<sequence length="63" mass="7186">GLGRLVFSEWQETNHDTNSIIDNPLFIDADSQCNFFNLNIDSPAVKELDFKPIQQLSQWKSGC</sequence>
<name>A0A8S2TM79_9BILA</name>
<dbReference type="Proteomes" id="UP000681720">
    <property type="component" value="Unassembled WGS sequence"/>
</dbReference>
<protein>
    <submittedName>
        <fullName evidence="1">Uncharacterized protein</fullName>
    </submittedName>
</protein>